<name>A0ABM1PZK3_DROAR</name>
<accession>A0ABM1PZK3</accession>
<organism evidence="2 3">
    <name type="scientific">Drosophila arizonae</name>
    <name type="common">Fruit fly</name>
    <dbReference type="NCBI Taxonomy" id="7263"/>
    <lineage>
        <taxon>Eukaryota</taxon>
        <taxon>Metazoa</taxon>
        <taxon>Ecdysozoa</taxon>
        <taxon>Arthropoda</taxon>
        <taxon>Hexapoda</taxon>
        <taxon>Insecta</taxon>
        <taxon>Pterygota</taxon>
        <taxon>Neoptera</taxon>
        <taxon>Endopterygota</taxon>
        <taxon>Diptera</taxon>
        <taxon>Brachycera</taxon>
        <taxon>Muscomorpha</taxon>
        <taxon>Ephydroidea</taxon>
        <taxon>Drosophilidae</taxon>
        <taxon>Drosophila</taxon>
    </lineage>
</organism>
<reference evidence="2" key="2">
    <citation type="journal article" date="2016" name="G3 (Bethesda)">
        <title>Genome Evolution in Three Species of Cactophilic Drosophila.</title>
        <authorList>
            <person name="Sanchez-Flores A."/>
            <person name="Penazola F."/>
            <person name="Carpinteyro-Ponce J."/>
            <person name="Nazario-Yepiz N."/>
            <person name="Abreu-Goodger C."/>
            <person name="Machado C.A."/>
            <person name="Markow T.A."/>
        </authorList>
    </citation>
    <scope>NUCLEOTIDE SEQUENCE [LARGE SCALE GENOMIC DNA]</scope>
</reference>
<feature type="signal peptide" evidence="1">
    <location>
        <begin position="1"/>
        <end position="42"/>
    </location>
</feature>
<proteinExistence type="predicted"/>
<sequence>MCIYVHIYALFWSKFTVCNMLGLRLKLHMLLLLQLNLRSVGSTLMDTPSEPEMPERCKYLQTSNEVMFQKCKGKFPLVAYTKFRDTFMKQTDRMALFMPESLDHILVSLKESQLHYCYSIQVLEVNEYLCFDEFGGKRTVKLRSARMYCFPFHIQLTDDLMHECILERDGVTESVLEANTLRTKRGIIHYTFDNDSAVRYLMSKQNVMIQMLVVLAMLSYF</sequence>
<keyword evidence="1" id="KW-0732">Signal</keyword>
<dbReference type="GeneID" id="108620244"/>
<dbReference type="RefSeq" id="XP_017872639.1">
    <property type="nucleotide sequence ID" value="XM_018017150.1"/>
</dbReference>
<reference evidence="3" key="3">
    <citation type="submission" date="2025-08" db="UniProtKB">
        <authorList>
            <consortium name="RefSeq"/>
        </authorList>
    </citation>
    <scope>IDENTIFICATION</scope>
    <source>
        <tissue evidence="3">Whole organism</tissue>
    </source>
</reference>
<evidence type="ECO:0000256" key="1">
    <source>
        <dbReference type="SAM" id="SignalP"/>
    </source>
</evidence>
<evidence type="ECO:0000313" key="3">
    <source>
        <dbReference type="RefSeq" id="XP_017872639.1"/>
    </source>
</evidence>
<dbReference type="Proteomes" id="UP000694904">
    <property type="component" value="Chromosome X"/>
</dbReference>
<protein>
    <submittedName>
        <fullName evidence="3">Uncharacterized protein LOC108620244</fullName>
    </submittedName>
</protein>
<evidence type="ECO:0000313" key="2">
    <source>
        <dbReference type="Proteomes" id="UP000694904"/>
    </source>
</evidence>
<keyword evidence="2" id="KW-1185">Reference proteome</keyword>
<feature type="chain" id="PRO_5045785675" evidence="1">
    <location>
        <begin position="43"/>
        <end position="221"/>
    </location>
</feature>
<reference evidence="2" key="1">
    <citation type="journal article" date="1997" name="Nucleic Acids Res.">
        <title>tRNAscan-SE: a program for improved detection of transfer RNA genes in genomic sequence.</title>
        <authorList>
            <person name="Lowe T.M."/>
            <person name="Eddy S.R."/>
        </authorList>
    </citation>
    <scope>NUCLEOTIDE SEQUENCE [LARGE SCALE GENOMIC DNA]</scope>
</reference>
<gene>
    <name evidence="3" type="primary">LOC108620244</name>
</gene>